<dbReference type="PANTHER" id="PTHR43829:SF9">
    <property type="entry name" value="AQUAPORIN-9"/>
    <property type="match status" value="1"/>
</dbReference>
<dbReference type="GO" id="GO:0015254">
    <property type="term" value="F:glycerol channel activity"/>
    <property type="evidence" value="ECO:0007669"/>
    <property type="project" value="TreeGrafter"/>
</dbReference>
<dbReference type="InterPro" id="IPR000425">
    <property type="entry name" value="MIP"/>
</dbReference>
<dbReference type="Pfam" id="PF00230">
    <property type="entry name" value="MIP"/>
    <property type="match status" value="1"/>
</dbReference>
<gene>
    <name evidence="9" type="primary">glpF</name>
    <name evidence="9" type="ORF">BN997_02081</name>
</gene>
<dbReference type="NCBIfam" id="TIGR00861">
    <property type="entry name" value="MIP"/>
    <property type="match status" value="1"/>
</dbReference>
<dbReference type="SUPFAM" id="SSF81338">
    <property type="entry name" value="Aquaporin-like"/>
    <property type="match status" value="1"/>
</dbReference>
<protein>
    <submittedName>
        <fullName evidence="9">Glycerol uptake facilitator protein</fullName>
    </submittedName>
</protein>
<evidence type="ECO:0000313" key="10">
    <source>
        <dbReference type="Proteomes" id="UP000040453"/>
    </source>
</evidence>
<evidence type="ECO:0000256" key="3">
    <source>
        <dbReference type="ARBA" id="ARBA00022448"/>
    </source>
</evidence>
<dbReference type="GO" id="GO:0005886">
    <property type="term" value="C:plasma membrane"/>
    <property type="evidence" value="ECO:0007669"/>
    <property type="project" value="TreeGrafter"/>
</dbReference>
<organism evidence="9 10">
    <name type="scientific">Oceanobacillus oncorhynchi</name>
    <dbReference type="NCBI Taxonomy" id="545501"/>
    <lineage>
        <taxon>Bacteria</taxon>
        <taxon>Bacillati</taxon>
        <taxon>Bacillota</taxon>
        <taxon>Bacilli</taxon>
        <taxon>Bacillales</taxon>
        <taxon>Bacillaceae</taxon>
        <taxon>Oceanobacillus</taxon>
    </lineage>
</organism>
<keyword evidence="5 8" id="KW-1133">Transmembrane helix</keyword>
<dbReference type="PROSITE" id="PS00221">
    <property type="entry name" value="MIP"/>
    <property type="match status" value="1"/>
</dbReference>
<evidence type="ECO:0000256" key="8">
    <source>
        <dbReference type="SAM" id="Phobius"/>
    </source>
</evidence>
<dbReference type="EMBL" id="CDGG01000001">
    <property type="protein sequence ID" value="CEI82222.1"/>
    <property type="molecule type" value="Genomic_DNA"/>
</dbReference>
<sequence length="269" mass="27947">MSEFAAELLGTMILIILGAGVVAGTELKKSKAAGAGWVLVTIGWGLGVTMGVYAAGNISDAHLNPAVTLGFAAIGEFPWAKVPAYISGQILGAIIGAMIVYFQYLPHWRETEDKGAKLGVFATGPAVRSYPSNLVSEIIGTFVLVMGLLFIGANEFTEGLNPAVVGLLIVAIGMSLGGPTGYAINPARDLGPRIAHAILPITGKGGSDWSYSPIPVIGPIIGGVYGAVFYHAFFDGNMGASFWIMSAVVAIILATAFVTEQHRDKHAVS</sequence>
<evidence type="ECO:0000256" key="2">
    <source>
        <dbReference type="ARBA" id="ARBA00006175"/>
    </source>
</evidence>
<feature type="transmembrane region" description="Helical" evidence="8">
    <location>
        <begin position="163"/>
        <end position="184"/>
    </location>
</feature>
<keyword evidence="4 7" id="KW-0812">Transmembrane</keyword>
<dbReference type="PANTHER" id="PTHR43829">
    <property type="entry name" value="AQUAPORIN OR AQUAGLYCEROPORIN RELATED"/>
    <property type="match status" value="1"/>
</dbReference>
<evidence type="ECO:0000256" key="4">
    <source>
        <dbReference type="ARBA" id="ARBA00022692"/>
    </source>
</evidence>
<keyword evidence="6 8" id="KW-0472">Membrane</keyword>
<evidence type="ECO:0000256" key="7">
    <source>
        <dbReference type="RuleBase" id="RU000477"/>
    </source>
</evidence>
<dbReference type="STRING" id="545501.BN997_02081"/>
<dbReference type="InterPro" id="IPR022357">
    <property type="entry name" value="MIP_CS"/>
</dbReference>
<dbReference type="Proteomes" id="UP000040453">
    <property type="component" value="Unassembled WGS sequence"/>
</dbReference>
<dbReference type="RefSeq" id="WP_042531887.1">
    <property type="nucleotide sequence ID" value="NZ_CDGG01000001.1"/>
</dbReference>
<keyword evidence="10" id="KW-1185">Reference proteome</keyword>
<dbReference type="InterPro" id="IPR050363">
    <property type="entry name" value="MIP/Aquaporin"/>
</dbReference>
<dbReference type="OrthoDB" id="9807293at2"/>
<evidence type="ECO:0000313" key="9">
    <source>
        <dbReference type="EMBL" id="CEI82222.1"/>
    </source>
</evidence>
<feature type="transmembrane region" description="Helical" evidence="8">
    <location>
        <begin position="84"/>
        <end position="104"/>
    </location>
</feature>
<proteinExistence type="inferred from homology"/>
<comment type="subcellular location">
    <subcellularLocation>
        <location evidence="1">Membrane</location>
        <topology evidence="1">Multi-pass membrane protein</topology>
    </subcellularLocation>
</comment>
<dbReference type="InterPro" id="IPR023271">
    <property type="entry name" value="Aquaporin-like"/>
</dbReference>
<evidence type="ECO:0000256" key="1">
    <source>
        <dbReference type="ARBA" id="ARBA00004141"/>
    </source>
</evidence>
<feature type="transmembrane region" description="Helical" evidence="8">
    <location>
        <begin position="240"/>
        <end position="259"/>
    </location>
</feature>
<dbReference type="AlphaFoldDB" id="A0A0A1MRI6"/>
<accession>A0A0A1MRI6</accession>
<keyword evidence="3 7" id="KW-0813">Transport</keyword>
<feature type="transmembrane region" description="Helical" evidence="8">
    <location>
        <begin position="214"/>
        <end position="234"/>
    </location>
</feature>
<evidence type="ECO:0000256" key="6">
    <source>
        <dbReference type="ARBA" id="ARBA00023136"/>
    </source>
</evidence>
<feature type="transmembrane region" description="Helical" evidence="8">
    <location>
        <begin position="6"/>
        <end position="24"/>
    </location>
</feature>
<feature type="transmembrane region" description="Helical" evidence="8">
    <location>
        <begin position="134"/>
        <end position="151"/>
    </location>
</feature>
<evidence type="ECO:0000256" key="5">
    <source>
        <dbReference type="ARBA" id="ARBA00022989"/>
    </source>
</evidence>
<reference evidence="9 10" key="1">
    <citation type="submission" date="2014-11" db="EMBL/GenBank/DDBJ databases">
        <authorList>
            <person name="Urmite Genomes Urmite Genomes"/>
        </authorList>
    </citation>
    <scope>NUCLEOTIDE SEQUENCE [LARGE SCALE GENOMIC DNA]</scope>
    <source>
        <strain evidence="9 10">Oc5</strain>
    </source>
</reference>
<feature type="transmembrane region" description="Helical" evidence="8">
    <location>
        <begin position="36"/>
        <end position="55"/>
    </location>
</feature>
<dbReference type="PRINTS" id="PR00783">
    <property type="entry name" value="MINTRINSICP"/>
</dbReference>
<dbReference type="PRINTS" id="PR02019">
    <property type="entry name" value="AQUAPORIN7"/>
</dbReference>
<dbReference type="Gene3D" id="1.20.1080.10">
    <property type="entry name" value="Glycerol uptake facilitator protein"/>
    <property type="match status" value="1"/>
</dbReference>
<name>A0A0A1MRI6_9BACI</name>
<comment type="similarity">
    <text evidence="2 7">Belongs to the MIP/aquaporin (TC 1.A.8) family.</text>
</comment>